<dbReference type="PANTHER" id="PTHR46663">
    <property type="entry name" value="DIGUANYLATE CYCLASE DGCT-RELATED"/>
    <property type="match status" value="1"/>
</dbReference>
<proteinExistence type="predicted"/>
<feature type="chain" id="PRO_5020227234" description="GGDEF domain-containing protein" evidence="2">
    <location>
        <begin position="25"/>
        <end position="506"/>
    </location>
</feature>
<feature type="transmembrane region" description="Helical" evidence="1">
    <location>
        <begin position="207"/>
        <end position="226"/>
    </location>
</feature>
<dbReference type="CDD" id="cd01949">
    <property type="entry name" value="GGDEF"/>
    <property type="match status" value="1"/>
</dbReference>
<feature type="transmembrane region" description="Helical" evidence="1">
    <location>
        <begin position="173"/>
        <end position="195"/>
    </location>
</feature>
<comment type="caution">
    <text evidence="4">The sequence shown here is derived from an EMBL/GenBank/DDBJ whole genome shotgun (WGS) entry which is preliminary data.</text>
</comment>
<dbReference type="InterPro" id="IPR052163">
    <property type="entry name" value="DGC-Regulatory_Protein"/>
</dbReference>
<dbReference type="AlphaFoldDB" id="A0A4D4IWE9"/>
<keyword evidence="1" id="KW-0472">Membrane</keyword>
<name>A0A4D4IWE9_9PSEU</name>
<gene>
    <name evidence="4" type="ORF">GTS_01440</name>
</gene>
<dbReference type="EMBL" id="BJFL01000001">
    <property type="protein sequence ID" value="GDY28511.1"/>
    <property type="molecule type" value="Genomic_DNA"/>
</dbReference>
<keyword evidence="1" id="KW-1133">Transmembrane helix</keyword>
<accession>A0A4D4IWE9</accession>
<dbReference type="Pfam" id="PF00990">
    <property type="entry name" value="GGDEF"/>
    <property type="match status" value="1"/>
</dbReference>
<feature type="transmembrane region" description="Helical" evidence="1">
    <location>
        <begin position="238"/>
        <end position="258"/>
    </location>
</feature>
<feature type="transmembrane region" description="Helical" evidence="1">
    <location>
        <begin position="279"/>
        <end position="300"/>
    </location>
</feature>
<reference evidence="5" key="1">
    <citation type="submission" date="2019-04" db="EMBL/GenBank/DDBJ databases">
        <title>Draft genome sequence of Pseudonocardiaceae bacterium SL3-2-4.</title>
        <authorList>
            <person name="Ningsih F."/>
            <person name="Yokota A."/>
            <person name="Sakai Y."/>
            <person name="Nanatani K."/>
            <person name="Yabe S."/>
            <person name="Oetari A."/>
            <person name="Sjamsuridzal W."/>
        </authorList>
    </citation>
    <scope>NUCLEOTIDE SEQUENCE [LARGE SCALE GENOMIC DNA]</scope>
    <source>
        <strain evidence="5">SL3-2-4</strain>
    </source>
</reference>
<evidence type="ECO:0000313" key="5">
    <source>
        <dbReference type="Proteomes" id="UP000298860"/>
    </source>
</evidence>
<dbReference type="SUPFAM" id="SSF55073">
    <property type="entry name" value="Nucleotide cyclase"/>
    <property type="match status" value="1"/>
</dbReference>
<dbReference type="InterPro" id="IPR029787">
    <property type="entry name" value="Nucleotide_cyclase"/>
</dbReference>
<evidence type="ECO:0000313" key="4">
    <source>
        <dbReference type="EMBL" id="GDY28511.1"/>
    </source>
</evidence>
<dbReference type="Gene3D" id="3.30.70.270">
    <property type="match status" value="1"/>
</dbReference>
<keyword evidence="1" id="KW-0812">Transmembrane</keyword>
<dbReference type="Proteomes" id="UP000298860">
    <property type="component" value="Unassembled WGS sequence"/>
</dbReference>
<evidence type="ECO:0000256" key="2">
    <source>
        <dbReference type="SAM" id="SignalP"/>
    </source>
</evidence>
<keyword evidence="2" id="KW-0732">Signal</keyword>
<dbReference type="PANTHER" id="PTHR46663:SF2">
    <property type="entry name" value="GGDEF DOMAIN-CONTAINING PROTEIN"/>
    <property type="match status" value="1"/>
</dbReference>
<feature type="transmembrane region" description="Helical" evidence="1">
    <location>
        <begin position="69"/>
        <end position="88"/>
    </location>
</feature>
<sequence>MSRRRFRVVASASSALLVTEIAVASGGTLDWPAAIELDKEWEMAAAVAAVAAWVWSARRSRGVERRWRWWMAAAATSFAVGLAAWSWGQVVAGVPLPTSTLGPAGFLLTPLLAALAVSLRALARDGEHPRPDAGRRDRLARALDLVIVVGSLVIFASVTTGEQIARGWARSESVIAILLAHPLLYLLLLAVVVALTRARQAMQQWSTLLLALACVAYIASSTLFAHFVDQGTVRFPPWIEAGFMAFPVLFGLAALAPVRDVARTPDDGAFGAGDVIHFAVPYIPMVATGLFLGVGVATGLRLQRTIAGISVTLVLLVIVRQVTALVDNGRLLREVQHRALHDPLTGLANRTLFLDRLRRALSRREPGSPPLLLLFCDVDDFKRVNDTLGHAAGDALLRALAGRLRGCVGTGGTIARLGGDEFAVLLPHGDDPPRELGQRLLEALRAPYALNGQTCVVTVSVGVSSLEPGEPEVSLDELLTQADRAMYAAKNSGKNTVSYHVGSPLG</sequence>
<feature type="signal peptide" evidence="2">
    <location>
        <begin position="1"/>
        <end position="24"/>
    </location>
</feature>
<dbReference type="FunFam" id="3.30.70.270:FF:000001">
    <property type="entry name" value="Diguanylate cyclase domain protein"/>
    <property type="match status" value="1"/>
</dbReference>
<dbReference type="OrthoDB" id="23692at2"/>
<dbReference type="NCBIfam" id="TIGR00254">
    <property type="entry name" value="GGDEF"/>
    <property type="match status" value="1"/>
</dbReference>
<evidence type="ECO:0000256" key="1">
    <source>
        <dbReference type="SAM" id="Phobius"/>
    </source>
</evidence>
<feature type="transmembrane region" description="Helical" evidence="1">
    <location>
        <begin position="142"/>
        <end position="161"/>
    </location>
</feature>
<evidence type="ECO:0000259" key="3">
    <source>
        <dbReference type="PROSITE" id="PS50887"/>
    </source>
</evidence>
<dbReference type="InterPro" id="IPR000160">
    <property type="entry name" value="GGDEF_dom"/>
</dbReference>
<keyword evidence="5" id="KW-1185">Reference proteome</keyword>
<dbReference type="SMART" id="SM00267">
    <property type="entry name" value="GGDEF"/>
    <property type="match status" value="1"/>
</dbReference>
<feature type="domain" description="GGDEF" evidence="3">
    <location>
        <begin position="369"/>
        <end position="502"/>
    </location>
</feature>
<dbReference type="PROSITE" id="PS50887">
    <property type="entry name" value="GGDEF"/>
    <property type="match status" value="1"/>
</dbReference>
<dbReference type="RefSeq" id="WP_137811729.1">
    <property type="nucleotide sequence ID" value="NZ_BJFL01000001.1"/>
</dbReference>
<feature type="transmembrane region" description="Helical" evidence="1">
    <location>
        <begin position="100"/>
        <end position="122"/>
    </location>
</feature>
<protein>
    <recommendedName>
        <fullName evidence="3">GGDEF domain-containing protein</fullName>
    </recommendedName>
</protein>
<dbReference type="InterPro" id="IPR043128">
    <property type="entry name" value="Rev_trsase/Diguanyl_cyclase"/>
</dbReference>
<organism evidence="4 5">
    <name type="scientific">Gandjariella thermophila</name>
    <dbReference type="NCBI Taxonomy" id="1931992"/>
    <lineage>
        <taxon>Bacteria</taxon>
        <taxon>Bacillati</taxon>
        <taxon>Actinomycetota</taxon>
        <taxon>Actinomycetes</taxon>
        <taxon>Pseudonocardiales</taxon>
        <taxon>Pseudonocardiaceae</taxon>
        <taxon>Gandjariella</taxon>
    </lineage>
</organism>